<evidence type="ECO:0000259" key="11">
    <source>
        <dbReference type="Pfam" id="PF08244"/>
    </source>
</evidence>
<dbReference type="GO" id="GO:0005737">
    <property type="term" value="C:cytoplasm"/>
    <property type="evidence" value="ECO:0007669"/>
    <property type="project" value="UniProtKB-SubCell"/>
</dbReference>
<dbReference type="OrthoDB" id="9759709at2"/>
<dbReference type="InterPro" id="IPR001362">
    <property type="entry name" value="Glyco_hydro_32"/>
</dbReference>
<evidence type="ECO:0000256" key="3">
    <source>
        <dbReference type="ARBA" id="ARBA00012758"/>
    </source>
</evidence>
<dbReference type="Proteomes" id="UP000198935">
    <property type="component" value="Unassembled WGS sequence"/>
</dbReference>
<dbReference type="CDD" id="cd08996">
    <property type="entry name" value="GH32_FFase"/>
    <property type="match status" value="1"/>
</dbReference>
<comment type="pathway">
    <text evidence="1 9">Glycan biosynthesis; sucrose metabolism.</text>
</comment>
<dbReference type="InterPro" id="IPR023296">
    <property type="entry name" value="Glyco_hydro_beta-prop_sf"/>
</dbReference>
<dbReference type="InterPro" id="IPR013189">
    <property type="entry name" value="Glyco_hydro_32_C"/>
</dbReference>
<dbReference type="NCBIfam" id="TIGR01322">
    <property type="entry name" value="scrB_fam"/>
    <property type="match status" value="1"/>
</dbReference>
<dbReference type="Gene3D" id="2.60.120.560">
    <property type="entry name" value="Exo-inulinase, domain 1"/>
    <property type="match status" value="1"/>
</dbReference>
<dbReference type="GO" id="GO:0005985">
    <property type="term" value="P:sucrose metabolic process"/>
    <property type="evidence" value="ECO:0007669"/>
    <property type="project" value="UniProtKB-UniPathway"/>
</dbReference>
<proteinExistence type="inferred from homology"/>
<comment type="function">
    <text evidence="9">Enables the bacterium to metabolize sucrose as a sole carbon source.</text>
</comment>
<dbReference type="Pfam" id="PF08244">
    <property type="entry name" value="Glyco_hydro_32C"/>
    <property type="match status" value="1"/>
</dbReference>
<reference evidence="13" key="1">
    <citation type="submission" date="2016-10" db="EMBL/GenBank/DDBJ databases">
        <authorList>
            <person name="Varghese N."/>
            <person name="Submissions S."/>
        </authorList>
    </citation>
    <scope>NUCLEOTIDE SEQUENCE [LARGE SCALE GENOMIC DNA]</scope>
    <source>
        <strain evidence="13">SP</strain>
    </source>
</reference>
<accession>A0A1H3GS12</accession>
<dbReference type="InterPro" id="IPR006232">
    <property type="entry name" value="Suc6P_hydrolase"/>
</dbReference>
<dbReference type="EMBL" id="FNPI01000001">
    <property type="protein sequence ID" value="SDY05264.1"/>
    <property type="molecule type" value="Genomic_DNA"/>
</dbReference>
<dbReference type="Pfam" id="PF00251">
    <property type="entry name" value="Glyco_hydro_32N"/>
    <property type="match status" value="1"/>
</dbReference>
<dbReference type="GO" id="GO:0004564">
    <property type="term" value="F:beta-fructofuranosidase activity"/>
    <property type="evidence" value="ECO:0007669"/>
    <property type="project" value="UniProtKB-EC"/>
</dbReference>
<evidence type="ECO:0000256" key="6">
    <source>
        <dbReference type="ARBA" id="ARBA00023295"/>
    </source>
</evidence>
<evidence type="ECO:0000313" key="12">
    <source>
        <dbReference type="EMBL" id="SDY05264.1"/>
    </source>
</evidence>
<dbReference type="PANTHER" id="PTHR43101">
    <property type="entry name" value="BETA-FRUCTOSIDASE"/>
    <property type="match status" value="1"/>
</dbReference>
<evidence type="ECO:0000256" key="7">
    <source>
        <dbReference type="ARBA" id="ARBA00033367"/>
    </source>
</evidence>
<comment type="similarity">
    <text evidence="2 8">Belongs to the glycosyl hydrolase 32 family.</text>
</comment>
<dbReference type="STRING" id="1503961.SAMN05421736_101242"/>
<comment type="catalytic activity">
    <reaction evidence="8">
        <text>Hydrolysis of terminal non-reducing beta-D-fructofuranoside residues in beta-D-fructofuranosides.</text>
        <dbReference type="EC" id="3.2.1.26"/>
    </reaction>
</comment>
<dbReference type="EC" id="3.2.1.26" evidence="3 8"/>
<keyword evidence="9" id="KW-0119">Carbohydrate metabolism</keyword>
<keyword evidence="9" id="KW-0963">Cytoplasm</keyword>
<dbReference type="Gene3D" id="2.115.10.20">
    <property type="entry name" value="Glycosyl hydrolase domain, family 43"/>
    <property type="match status" value="1"/>
</dbReference>
<keyword evidence="13" id="KW-1185">Reference proteome</keyword>
<feature type="domain" description="Glycosyl hydrolase family 32 N-terminal" evidence="10">
    <location>
        <begin position="32"/>
        <end position="338"/>
    </location>
</feature>
<dbReference type="InterPro" id="IPR051214">
    <property type="entry name" value="GH32_Enzymes"/>
</dbReference>
<evidence type="ECO:0000256" key="9">
    <source>
        <dbReference type="RuleBase" id="RU365015"/>
    </source>
</evidence>
<dbReference type="UniPathway" id="UPA00238"/>
<organism evidence="12 13">
    <name type="scientific">Evansella caseinilytica</name>
    <dbReference type="NCBI Taxonomy" id="1503961"/>
    <lineage>
        <taxon>Bacteria</taxon>
        <taxon>Bacillati</taxon>
        <taxon>Bacillota</taxon>
        <taxon>Bacilli</taxon>
        <taxon>Bacillales</taxon>
        <taxon>Bacillaceae</taxon>
        <taxon>Evansella</taxon>
    </lineage>
</organism>
<dbReference type="SUPFAM" id="SSF49899">
    <property type="entry name" value="Concanavalin A-like lectins/glucanases"/>
    <property type="match status" value="1"/>
</dbReference>
<feature type="domain" description="Glycosyl hydrolase family 32 C-terminal" evidence="11">
    <location>
        <begin position="343"/>
        <end position="488"/>
    </location>
</feature>
<gene>
    <name evidence="12" type="ORF">SAMN05421736_101242</name>
</gene>
<protein>
    <recommendedName>
        <fullName evidence="4 8">Sucrose-6-phosphate hydrolase</fullName>
        <ecNumber evidence="3 8">3.2.1.26</ecNumber>
    </recommendedName>
    <alternativeName>
        <fullName evidence="7 9">Invertase</fullName>
    </alternativeName>
</protein>
<dbReference type="InterPro" id="IPR013148">
    <property type="entry name" value="Glyco_hydro_32_N"/>
</dbReference>
<evidence type="ECO:0000256" key="1">
    <source>
        <dbReference type="ARBA" id="ARBA00004914"/>
    </source>
</evidence>
<keyword evidence="5 8" id="KW-0378">Hydrolase</keyword>
<evidence type="ECO:0000313" key="13">
    <source>
        <dbReference type="Proteomes" id="UP000198935"/>
    </source>
</evidence>
<evidence type="ECO:0000259" key="10">
    <source>
        <dbReference type="Pfam" id="PF00251"/>
    </source>
</evidence>
<sequence length="491" mass="55892">MNSHKQKLAEANASIEKMKRQVGSDNWRMQYHFSAPAYWINDPNGFVFFQGEYHLFYQHHPYSPHWGPMHWGHAKTKDFVHWQQLPIALAPSEAYDQKGCFSGSAIEKDGKLFLMYTGVMAGKNDEDTDLPQVQCLAVSDDGVQFEKLATNPVIATVPDGNIHPMHVRDPKVWKKGDSYYCVIGSKTKDEVGQILLYRSEDLQKWEFMNIAAKGVGNAGYMWECPDLFHLEGKDILVMSPQGMKPEGELYHNLHQSGYVLGALNEDTGILEHGGFELLDYGFDFYAPQTTTDAQGRRLLIAWMAMWESDMPEQKFGWAGAMTIPRQLKLVNGKLVSQPLPEFMELRKDMIEYKQQTMTKRQKLPGIQGDCLELEVHIDMRQAKNFGIKLGVDEDNQQETVLSYDAVSGFLTFDRNKAGEGPGGIRKAPVSLKNNQLKLRIFLDKSSLEVFVNDGEQVMSGRIYPSKHAVEIVFFADETVEIISLKQWQLHR</sequence>
<dbReference type="InterPro" id="IPR013320">
    <property type="entry name" value="ConA-like_dom_sf"/>
</dbReference>
<evidence type="ECO:0000256" key="5">
    <source>
        <dbReference type="ARBA" id="ARBA00022801"/>
    </source>
</evidence>
<evidence type="ECO:0000256" key="2">
    <source>
        <dbReference type="ARBA" id="ARBA00009902"/>
    </source>
</evidence>
<dbReference type="PANTHER" id="PTHR43101:SF1">
    <property type="entry name" value="BETA-FRUCTOSIDASE"/>
    <property type="match status" value="1"/>
</dbReference>
<comment type="subcellular location">
    <subcellularLocation>
        <location evidence="9">Cytoplasm</location>
    </subcellularLocation>
</comment>
<evidence type="ECO:0000256" key="8">
    <source>
        <dbReference type="RuleBase" id="RU362110"/>
    </source>
</evidence>
<keyword evidence="6 8" id="KW-0326">Glycosidase</keyword>
<dbReference type="AlphaFoldDB" id="A0A1H3GS12"/>
<evidence type="ECO:0000256" key="4">
    <source>
        <dbReference type="ARBA" id="ARBA00019623"/>
    </source>
</evidence>
<dbReference type="SMART" id="SM00640">
    <property type="entry name" value="Glyco_32"/>
    <property type="match status" value="1"/>
</dbReference>
<name>A0A1H3GS12_9BACI</name>
<dbReference type="SUPFAM" id="SSF75005">
    <property type="entry name" value="Arabinanase/levansucrase/invertase"/>
    <property type="match status" value="1"/>
</dbReference>